<dbReference type="Proteomes" id="UP001465668">
    <property type="component" value="Unassembled WGS sequence"/>
</dbReference>
<accession>A0ABR2X780</accession>
<dbReference type="EMBL" id="JARVKM010000116">
    <property type="protein sequence ID" value="KAK9769635.1"/>
    <property type="molecule type" value="Genomic_DNA"/>
</dbReference>
<keyword evidence="2" id="KW-1185">Reference proteome</keyword>
<reference evidence="1 2" key="1">
    <citation type="submission" date="2024-02" db="EMBL/GenBank/DDBJ databases">
        <title>First draft genome assembly of two strains of Seiridium cardinale.</title>
        <authorList>
            <person name="Emiliani G."/>
            <person name="Scali E."/>
        </authorList>
    </citation>
    <scope>NUCLEOTIDE SEQUENCE [LARGE SCALE GENOMIC DNA]</scope>
    <source>
        <strain evidence="1 2">BM-138-000479</strain>
    </source>
</reference>
<name>A0ABR2X780_9PEZI</name>
<gene>
    <name evidence="1" type="ORF">SCAR479_13700</name>
</gene>
<organism evidence="1 2">
    <name type="scientific">Seiridium cardinale</name>
    <dbReference type="NCBI Taxonomy" id="138064"/>
    <lineage>
        <taxon>Eukaryota</taxon>
        <taxon>Fungi</taxon>
        <taxon>Dikarya</taxon>
        <taxon>Ascomycota</taxon>
        <taxon>Pezizomycotina</taxon>
        <taxon>Sordariomycetes</taxon>
        <taxon>Xylariomycetidae</taxon>
        <taxon>Amphisphaeriales</taxon>
        <taxon>Sporocadaceae</taxon>
        <taxon>Seiridium</taxon>
    </lineage>
</organism>
<protein>
    <submittedName>
        <fullName evidence="1">BTB domain-containing protein</fullName>
    </submittedName>
</protein>
<comment type="caution">
    <text evidence="1">The sequence shown here is derived from an EMBL/GenBank/DDBJ whole genome shotgun (WGS) entry which is preliminary data.</text>
</comment>
<evidence type="ECO:0000313" key="2">
    <source>
        <dbReference type="Proteomes" id="UP001465668"/>
    </source>
</evidence>
<evidence type="ECO:0000313" key="1">
    <source>
        <dbReference type="EMBL" id="KAK9769635.1"/>
    </source>
</evidence>
<sequence>MVFSYSDSIQAMGLVLRMIHGVLEDIPSELSPTKLFEIAKIAKKYELECSFGRWQQRWFAPLRVPEASKYTTEERKALTDGEFTRLLEFVWTAWVFGERDVFQYNARKILLNWSPSRHRRLNFHGMEQDLEIMQTGFPILREEAVIGMVKVFTRQLRRRRNDGVHLCQQAGEYFSPQCDEHIFKTISDSLASMGIHDHNTLRDLDEESILSLAQKLLSIRLTRAPGLDGSRNRFWPGHFTCIDMSMMRKFIEGWTTEIQLSLGENLEAHFRDLSSRPAIDTPHESDRLPNDPIQRVDVDRTSDFRHYSRTGASVFRELN</sequence>
<proteinExistence type="predicted"/>